<evidence type="ECO:0000313" key="3">
    <source>
        <dbReference type="Proteomes" id="UP000199373"/>
    </source>
</evidence>
<feature type="chain" id="PRO_5011726873" evidence="1">
    <location>
        <begin position="23"/>
        <end position="295"/>
    </location>
</feature>
<name>A0A1I0N6V2_9BACT</name>
<dbReference type="EMBL" id="FOIQ01000002">
    <property type="protein sequence ID" value="SEV96393.1"/>
    <property type="molecule type" value="Genomic_DNA"/>
</dbReference>
<dbReference type="AlphaFoldDB" id="A0A1I0N6V2"/>
<gene>
    <name evidence="2" type="ORF">SAMN04487850_0988</name>
</gene>
<dbReference type="NCBIfam" id="TIGR01200">
    <property type="entry name" value="GLPGLI"/>
    <property type="match status" value="1"/>
</dbReference>
<reference evidence="2 3" key="1">
    <citation type="submission" date="2016-10" db="EMBL/GenBank/DDBJ databases">
        <authorList>
            <person name="de Groot N.N."/>
        </authorList>
    </citation>
    <scope>NUCLEOTIDE SEQUENCE [LARGE SCALE GENOMIC DNA]</scope>
    <source>
        <strain evidence="2 3">TC2-24</strain>
    </source>
</reference>
<keyword evidence="1" id="KW-0732">Signal</keyword>
<dbReference type="Proteomes" id="UP000199373">
    <property type="component" value="Unassembled WGS sequence"/>
</dbReference>
<proteinExistence type="predicted"/>
<feature type="signal peptide" evidence="1">
    <location>
        <begin position="1"/>
        <end position="22"/>
    </location>
</feature>
<organism evidence="2 3">
    <name type="scientific">Prevotella aff. ruminicola Tc2-24</name>
    <dbReference type="NCBI Taxonomy" id="81582"/>
    <lineage>
        <taxon>Bacteria</taxon>
        <taxon>Pseudomonadati</taxon>
        <taxon>Bacteroidota</taxon>
        <taxon>Bacteroidia</taxon>
        <taxon>Bacteroidales</taxon>
        <taxon>Prevotellaceae</taxon>
        <taxon>Prevotella</taxon>
    </lineage>
</organism>
<evidence type="ECO:0000256" key="1">
    <source>
        <dbReference type="SAM" id="SignalP"/>
    </source>
</evidence>
<evidence type="ECO:0000313" key="2">
    <source>
        <dbReference type="EMBL" id="SEV96393.1"/>
    </source>
</evidence>
<keyword evidence="3" id="KW-1185">Reference proteome</keyword>
<sequence>MRPTPLTMILWLCLWHSSPTSAQIQETFWHWQVIDTVQIFCVYDHTTYPTLRSYQFKEHELFCVEVGRNISKYYSLKELEGDSLLHTTSQAKQEYQRRIREAMKVKGGNKTSRLEKMTQIMPGGNLEETYKNYPVQDSMLVHNGWHGRTKYTEAMIPQDWEIQSDTMSILGYACQKATCRWRGRDYTAWFTEEIPISDGPYKFFGLPGLIVSVEDSTGEYGWLLQGIEKPVGKRIYLSQPFNGQRYKPTDRLTELRSQWKSRLDMIKKLNSDAIMLGKEPPENEDPYDLIELDYK</sequence>
<accession>A0A1I0N6V2</accession>
<dbReference type="InterPro" id="IPR005901">
    <property type="entry name" value="GLPGLI"/>
</dbReference>
<dbReference type="Pfam" id="PF09697">
    <property type="entry name" value="Porph_ging"/>
    <property type="match status" value="1"/>
</dbReference>
<protein>
    <submittedName>
        <fullName evidence="2">GLPGLI family protein</fullName>
    </submittedName>
</protein>
<dbReference type="RefSeq" id="WP_143065721.1">
    <property type="nucleotide sequence ID" value="NZ_FOIQ01000002.1"/>
</dbReference>